<keyword evidence="2" id="KW-1185">Reference proteome</keyword>
<gene>
    <name evidence="1" type="ORF">K505DRAFT_95682</name>
</gene>
<protein>
    <submittedName>
        <fullName evidence="1">Uncharacterized protein</fullName>
    </submittedName>
</protein>
<reference evidence="1" key="1">
    <citation type="journal article" date="2020" name="Stud. Mycol.">
        <title>101 Dothideomycetes genomes: a test case for predicting lifestyles and emergence of pathogens.</title>
        <authorList>
            <person name="Haridas S."/>
            <person name="Albert R."/>
            <person name="Binder M."/>
            <person name="Bloem J."/>
            <person name="Labutti K."/>
            <person name="Salamov A."/>
            <person name="Andreopoulos B."/>
            <person name="Baker S."/>
            <person name="Barry K."/>
            <person name="Bills G."/>
            <person name="Bluhm B."/>
            <person name="Cannon C."/>
            <person name="Castanera R."/>
            <person name="Culley D."/>
            <person name="Daum C."/>
            <person name="Ezra D."/>
            <person name="Gonzalez J."/>
            <person name="Henrissat B."/>
            <person name="Kuo A."/>
            <person name="Liang C."/>
            <person name="Lipzen A."/>
            <person name="Lutzoni F."/>
            <person name="Magnuson J."/>
            <person name="Mondo S."/>
            <person name="Nolan M."/>
            <person name="Ohm R."/>
            <person name="Pangilinan J."/>
            <person name="Park H.-J."/>
            <person name="Ramirez L."/>
            <person name="Alfaro M."/>
            <person name="Sun H."/>
            <person name="Tritt A."/>
            <person name="Yoshinaga Y."/>
            <person name="Zwiers L.-H."/>
            <person name="Turgeon B."/>
            <person name="Goodwin S."/>
            <person name="Spatafora J."/>
            <person name="Crous P."/>
            <person name="Grigoriev I."/>
        </authorList>
    </citation>
    <scope>NUCLEOTIDE SEQUENCE</scope>
    <source>
        <strain evidence="1">CBS 109.77</strain>
    </source>
</reference>
<dbReference type="EMBL" id="MU002146">
    <property type="protein sequence ID" value="KAF2789312.1"/>
    <property type="molecule type" value="Genomic_DNA"/>
</dbReference>
<evidence type="ECO:0000313" key="2">
    <source>
        <dbReference type="Proteomes" id="UP000799757"/>
    </source>
</evidence>
<dbReference type="AlphaFoldDB" id="A0A6A6WYZ7"/>
<dbReference type="Proteomes" id="UP000799757">
    <property type="component" value="Unassembled WGS sequence"/>
</dbReference>
<proteinExistence type="predicted"/>
<name>A0A6A6WYZ7_9PLEO</name>
<evidence type="ECO:0000313" key="1">
    <source>
        <dbReference type="EMBL" id="KAF2789312.1"/>
    </source>
</evidence>
<accession>A0A6A6WYZ7</accession>
<sequence>MKKMSLTLPSQVQRALFNAVILLLFNFKLLGFHEVLPYSCRAILRIVDAVNRNVSENPLLSRDMQDFTQIRISEIKDIVVKFFFRAFEFCLTG</sequence>
<organism evidence="1 2">
    <name type="scientific">Melanomma pulvis-pyrius CBS 109.77</name>
    <dbReference type="NCBI Taxonomy" id="1314802"/>
    <lineage>
        <taxon>Eukaryota</taxon>
        <taxon>Fungi</taxon>
        <taxon>Dikarya</taxon>
        <taxon>Ascomycota</taxon>
        <taxon>Pezizomycotina</taxon>
        <taxon>Dothideomycetes</taxon>
        <taxon>Pleosporomycetidae</taxon>
        <taxon>Pleosporales</taxon>
        <taxon>Melanommataceae</taxon>
        <taxon>Melanomma</taxon>
    </lineage>
</organism>